<dbReference type="InterPro" id="IPR051553">
    <property type="entry name" value="Ran_GTPase-activating"/>
</dbReference>
<comment type="caution">
    <text evidence="7">The sequence shown here is derived from an EMBL/GenBank/DDBJ whole genome shotgun (WGS) entry which is preliminary data.</text>
</comment>
<feature type="domain" description="BIG2" evidence="4">
    <location>
        <begin position="691"/>
        <end position="736"/>
    </location>
</feature>
<dbReference type="InterPro" id="IPR059177">
    <property type="entry name" value="GH29D-like_dom"/>
</dbReference>
<feature type="domain" description="GH29D-like beta-sandwich" evidence="5">
    <location>
        <begin position="150"/>
        <end position="200"/>
    </location>
</feature>
<evidence type="ECO:0000259" key="6">
    <source>
        <dbReference type="Pfam" id="PF25390"/>
    </source>
</evidence>
<dbReference type="Gene3D" id="2.130.10.30">
    <property type="entry name" value="Regulator of chromosome condensation 1/beta-lactamase-inhibitor protein II"/>
    <property type="match status" value="1"/>
</dbReference>
<dbReference type="InterPro" id="IPR009091">
    <property type="entry name" value="RCC1/BLIP-II"/>
</dbReference>
<gene>
    <name evidence="7" type="ORF">FYJ72_04165</name>
</gene>
<dbReference type="Proteomes" id="UP000450161">
    <property type="component" value="Unassembled WGS sequence"/>
</dbReference>
<dbReference type="Pfam" id="PF13290">
    <property type="entry name" value="CHB_HEX_C_1"/>
    <property type="match status" value="1"/>
</dbReference>
<dbReference type="SUPFAM" id="SSF49373">
    <property type="entry name" value="Invasin/intimin cell-adhesion fragments"/>
    <property type="match status" value="1"/>
</dbReference>
<dbReference type="Gene3D" id="2.60.40.1080">
    <property type="match status" value="1"/>
</dbReference>
<accession>A0A6I2TWU7</accession>
<protein>
    <submittedName>
        <fullName evidence="7">Uncharacterized protein</fullName>
    </submittedName>
</protein>
<evidence type="ECO:0000313" key="8">
    <source>
        <dbReference type="Proteomes" id="UP000450161"/>
    </source>
</evidence>
<evidence type="ECO:0000259" key="4">
    <source>
        <dbReference type="Pfam" id="PF02368"/>
    </source>
</evidence>
<dbReference type="PANTHER" id="PTHR45982">
    <property type="entry name" value="REGULATOR OF CHROMOSOME CONDENSATION"/>
    <property type="match status" value="1"/>
</dbReference>
<sequence>MIARVNNLKCTIMKRLLYIIIFICSTLNITAIGTIKLEVGETKTLDVAAMNVNYRWSVSCSCVDVIGGGGNSSYIKIRGHKAGVGSITCSWTNADFSNQDSWTIVVEEKSVKSVIKDDYDNKYNHSISMSFTTGTLQPLSLNVSHEGAVLQKGTEVKLTASDSRAAIRYTLDGSEPNENSNTYTTAIVMNDDAKLRARAYLDGFECPEISRNYIITDLEYIAYYPASDNDMFTYKDMNPYVELSDYVEQGEKWNELSFTSQGINVDGMFFLSSKRIVFVPNKPLDMGKTYEMVIPEGAVRKKNAPNMATTWKIKTGDYVKSISAGEKLSAAILSGDIMVYWGTCWYNNMWTTCSPAKDLWPVVNVPYVTSGYSQLVYPSSENGPWNIVQAMPIKNEEQINWVERQYDTTNTIWVAGGQTTAVIKDGILKMAGRNDFGQVGKKEEMVYKELQTIDLSNVKQVVPTMYTTFALTEDGSLYGWGYNGYGLFLDGTHKNSDTPKLIMKDVASVAASKFGSNNVAVITKDGKLLTWGENQYGQIGDGTTETPREPKEIFSNVKSVAVGYNFMAAVKNDGSLWMWGNNKHGQLTSAIAEEYTATPTRILEDVDSVDVGLLHILALKDNGSVWAWGCNRYSRFLLNSEFKKHIDINVPTEILKGRPKAELISLDLPQSDLVMRVGEECMIFAKPNPISAAYEQWKWTSENEDIADVTERGIVSALKEGKTKITLSSDNGVRKTINVLIGNSTGIASPYKDAKPYDIYDISGRKVKSRTTSTNGLRHGIYIINGKKYLK</sequence>
<dbReference type="EMBL" id="VUNF01000004">
    <property type="protein sequence ID" value="MST76893.1"/>
    <property type="molecule type" value="Genomic_DNA"/>
</dbReference>
<organism evidence="7 8">
    <name type="scientific">Segatella copri</name>
    <dbReference type="NCBI Taxonomy" id="165179"/>
    <lineage>
        <taxon>Bacteria</taxon>
        <taxon>Pseudomonadati</taxon>
        <taxon>Bacteroidota</taxon>
        <taxon>Bacteroidia</taxon>
        <taxon>Bacteroidales</taxon>
        <taxon>Prevotellaceae</taxon>
        <taxon>Segatella</taxon>
    </lineage>
</organism>
<dbReference type="PANTHER" id="PTHR45982:SF1">
    <property type="entry name" value="REGULATOR OF CHROMOSOME CONDENSATION"/>
    <property type="match status" value="1"/>
</dbReference>
<name>A0A6I2TWU7_9BACT</name>
<dbReference type="InterPro" id="IPR008964">
    <property type="entry name" value="Invasin/intimin_cell_adhesion"/>
</dbReference>
<evidence type="ECO:0000256" key="3">
    <source>
        <dbReference type="SAM" id="Phobius"/>
    </source>
</evidence>
<dbReference type="PROSITE" id="PS50012">
    <property type="entry name" value="RCC1_3"/>
    <property type="match status" value="3"/>
</dbReference>
<evidence type="ECO:0000313" key="7">
    <source>
        <dbReference type="EMBL" id="MST76893.1"/>
    </source>
</evidence>
<dbReference type="InterPro" id="IPR058923">
    <property type="entry name" value="RCC1-like_dom"/>
</dbReference>
<reference evidence="7 8" key="1">
    <citation type="submission" date="2019-08" db="EMBL/GenBank/DDBJ databases">
        <title>In-depth cultivation of the pig gut microbiome towards novel bacterial diversity and tailored functional studies.</title>
        <authorList>
            <person name="Wylensek D."/>
            <person name="Hitch T.C.A."/>
            <person name="Clavel T."/>
        </authorList>
    </citation>
    <scope>NUCLEOTIDE SEQUENCE [LARGE SCALE GENOMIC DNA]</scope>
    <source>
        <strain evidence="7 8">LKV-178-WT-2C</strain>
    </source>
</reference>
<dbReference type="InterPro" id="IPR003343">
    <property type="entry name" value="Big_2"/>
</dbReference>
<keyword evidence="3" id="KW-1133">Transmembrane helix</keyword>
<keyword evidence="3" id="KW-0472">Membrane</keyword>
<keyword evidence="3" id="KW-0812">Transmembrane</keyword>
<evidence type="ECO:0000256" key="1">
    <source>
        <dbReference type="ARBA" id="ARBA00022658"/>
    </source>
</evidence>
<dbReference type="SUPFAM" id="SSF50985">
    <property type="entry name" value="RCC1/BLIP-II"/>
    <property type="match status" value="1"/>
</dbReference>
<dbReference type="AlphaFoldDB" id="A0A6I2TWU7"/>
<feature type="transmembrane region" description="Helical" evidence="3">
    <location>
        <begin position="16"/>
        <end position="35"/>
    </location>
</feature>
<dbReference type="Pfam" id="PF25390">
    <property type="entry name" value="WD40_RLD"/>
    <property type="match status" value="1"/>
</dbReference>
<evidence type="ECO:0000256" key="2">
    <source>
        <dbReference type="ARBA" id="ARBA00022737"/>
    </source>
</evidence>
<keyword evidence="1" id="KW-0344">Guanine-nucleotide releasing factor</keyword>
<feature type="domain" description="RCC1-like" evidence="6">
    <location>
        <begin position="412"/>
        <end position="654"/>
    </location>
</feature>
<proteinExistence type="predicted"/>
<keyword evidence="2" id="KW-0677">Repeat</keyword>
<dbReference type="InterPro" id="IPR000408">
    <property type="entry name" value="Reg_chr_condens"/>
</dbReference>
<evidence type="ECO:0000259" key="5">
    <source>
        <dbReference type="Pfam" id="PF13290"/>
    </source>
</evidence>
<dbReference type="Pfam" id="PF02368">
    <property type="entry name" value="Big_2"/>
    <property type="match status" value="1"/>
</dbReference>